<evidence type="ECO:0008006" key="3">
    <source>
        <dbReference type="Google" id="ProtNLM"/>
    </source>
</evidence>
<dbReference type="InterPro" id="IPR045864">
    <property type="entry name" value="aa-tRNA-synth_II/BPL/LPL"/>
</dbReference>
<gene>
    <name evidence="1" type="ORF">NECAME_06132</name>
</gene>
<dbReference type="AlphaFoldDB" id="W2TY69"/>
<keyword evidence="2" id="KW-1185">Reference proteome</keyword>
<dbReference type="STRING" id="51031.W2TY69"/>
<reference evidence="2" key="1">
    <citation type="journal article" date="2014" name="Nat. Genet.">
        <title>Genome of the human hookworm Necator americanus.</title>
        <authorList>
            <person name="Tang Y.T."/>
            <person name="Gao X."/>
            <person name="Rosa B.A."/>
            <person name="Abubucker S."/>
            <person name="Hallsworth-Pepin K."/>
            <person name="Martin J."/>
            <person name="Tyagi R."/>
            <person name="Heizer E."/>
            <person name="Zhang X."/>
            <person name="Bhonagiri-Palsikar V."/>
            <person name="Minx P."/>
            <person name="Warren W.C."/>
            <person name="Wang Q."/>
            <person name="Zhan B."/>
            <person name="Hotez P.J."/>
            <person name="Sternberg P.W."/>
            <person name="Dougall A."/>
            <person name="Gaze S.T."/>
            <person name="Mulvenna J."/>
            <person name="Sotillo J."/>
            <person name="Ranganathan S."/>
            <person name="Rabelo E.M."/>
            <person name="Wilson R.K."/>
            <person name="Felgner P.L."/>
            <person name="Bethony J."/>
            <person name="Hawdon J.M."/>
            <person name="Gasser R.B."/>
            <person name="Loukas A."/>
            <person name="Mitreva M."/>
        </authorList>
    </citation>
    <scope>NUCLEOTIDE SEQUENCE [LARGE SCALE GENOMIC DNA]</scope>
</reference>
<protein>
    <recommendedName>
        <fullName evidence="3">Protein kinase domain-containing protein</fullName>
    </recommendedName>
</protein>
<proteinExistence type="predicted"/>
<sequence length="252" mass="28594">MIFPENFGEGFSAVQAKHVRHLIEWMLKPDPTERPTAEQLLRDDHVPLVDIEDKQFKKIFTQAQKTRNRLYHWMVNALGKEVLPAARAYCYDQGICKEKFTCSRDIYVARLMDELASILRMHAFVPLNTHLLVPQSKIALDSCKSMYSKPAAMVDPHGYVTMLPVQDVHPSEEWECSVDCVGLATSASTLSADLLTVVSEIPYKILPEYKCTLSIGHMSLIEAALIHAGIKNEKKEIVLESMQSRELNFSIF</sequence>
<dbReference type="OrthoDB" id="5915312at2759"/>
<name>W2TY69_NECAM</name>
<evidence type="ECO:0000313" key="2">
    <source>
        <dbReference type="Proteomes" id="UP000053676"/>
    </source>
</evidence>
<dbReference type="SUPFAM" id="SSF56112">
    <property type="entry name" value="Protein kinase-like (PK-like)"/>
    <property type="match status" value="1"/>
</dbReference>
<dbReference type="KEGG" id="nai:NECAME_06132"/>
<dbReference type="EMBL" id="KI657626">
    <property type="protein sequence ID" value="ETN85967.1"/>
    <property type="molecule type" value="Genomic_DNA"/>
</dbReference>
<accession>W2TY69</accession>
<dbReference type="InterPro" id="IPR011009">
    <property type="entry name" value="Kinase-like_dom_sf"/>
</dbReference>
<dbReference type="Gene3D" id="1.10.510.10">
    <property type="entry name" value="Transferase(Phosphotransferase) domain 1"/>
    <property type="match status" value="1"/>
</dbReference>
<organism evidence="1 2">
    <name type="scientific">Necator americanus</name>
    <name type="common">Human hookworm</name>
    <dbReference type="NCBI Taxonomy" id="51031"/>
    <lineage>
        <taxon>Eukaryota</taxon>
        <taxon>Metazoa</taxon>
        <taxon>Ecdysozoa</taxon>
        <taxon>Nematoda</taxon>
        <taxon>Chromadorea</taxon>
        <taxon>Rhabditida</taxon>
        <taxon>Rhabditina</taxon>
        <taxon>Rhabditomorpha</taxon>
        <taxon>Strongyloidea</taxon>
        <taxon>Ancylostomatidae</taxon>
        <taxon>Bunostominae</taxon>
        <taxon>Necator</taxon>
    </lineage>
</organism>
<evidence type="ECO:0000313" key="1">
    <source>
        <dbReference type="EMBL" id="ETN85967.1"/>
    </source>
</evidence>
<dbReference type="Gene3D" id="3.30.930.10">
    <property type="entry name" value="Bira Bifunctional Protein, Domain 2"/>
    <property type="match status" value="1"/>
</dbReference>
<dbReference type="Proteomes" id="UP000053676">
    <property type="component" value="Unassembled WGS sequence"/>
</dbReference>